<dbReference type="PANTHER" id="PTHR23521:SF3">
    <property type="entry name" value="MFS TRANSPORTER"/>
    <property type="match status" value="1"/>
</dbReference>
<dbReference type="PROSITE" id="PS50850">
    <property type="entry name" value="MFS"/>
    <property type="match status" value="1"/>
</dbReference>
<gene>
    <name evidence="6" type="ORF">Q4481_22780</name>
</gene>
<dbReference type="PANTHER" id="PTHR23521">
    <property type="entry name" value="TRANSPORTER MFS SUPERFAMILY"/>
    <property type="match status" value="1"/>
</dbReference>
<dbReference type="RefSeq" id="WP_304378718.1">
    <property type="nucleotide sequence ID" value="NZ_JAUOZU010000021.1"/>
</dbReference>
<evidence type="ECO:0000256" key="2">
    <source>
        <dbReference type="ARBA" id="ARBA00022989"/>
    </source>
</evidence>
<sequence length="380" mass="40254">MIDSIRTVFSLLLSIFIVMTGFGVASFIVQSRALGEGWTTFDISLIGATYSAGYTLASFIAPKFIRRAGHIRVFAAFIALLSISILLCALVPDPYAWMLFRCLFGFAMAGSYMIMESWINEKATNQYRGFMFSVYMVVAMAGAITGPYIAAWGDVLTTSLFMVAAMLFSLAIFPITLTTSSSPGVPTESGFDLTGLWQRSPVAFIGSFLAGIISAAWMNFSVVYSKLSGLGETGTANMIAAVTLGSIAAQFPIGRASDLVDRRLVMSICAAIGIAASLWMASIDASSPIMLYCAAFAAGMVIFPIYSLNVAHANDLAEPGEYVRISSGITVLYGLGVIVGPLLGGQAIAFGGAAGLPLLLAATFAIYGSYAGWRILRRPA</sequence>
<evidence type="ECO:0000256" key="1">
    <source>
        <dbReference type="ARBA" id="ARBA00022692"/>
    </source>
</evidence>
<dbReference type="InterPro" id="IPR036259">
    <property type="entry name" value="MFS_trans_sf"/>
</dbReference>
<accession>A0ABT8YTW2</accession>
<feature type="transmembrane region" description="Helical" evidence="4">
    <location>
        <begin position="348"/>
        <end position="370"/>
    </location>
</feature>
<feature type="transmembrane region" description="Helical" evidence="4">
    <location>
        <begin position="127"/>
        <end position="149"/>
    </location>
</feature>
<keyword evidence="2 4" id="KW-1133">Transmembrane helix</keyword>
<dbReference type="InterPro" id="IPR020846">
    <property type="entry name" value="MFS_dom"/>
</dbReference>
<proteinExistence type="predicted"/>
<feature type="transmembrane region" description="Helical" evidence="4">
    <location>
        <begin position="41"/>
        <end position="61"/>
    </location>
</feature>
<feature type="transmembrane region" description="Helical" evidence="4">
    <location>
        <begin position="155"/>
        <end position="177"/>
    </location>
</feature>
<dbReference type="SUPFAM" id="SSF103473">
    <property type="entry name" value="MFS general substrate transporter"/>
    <property type="match status" value="1"/>
</dbReference>
<evidence type="ECO:0000256" key="4">
    <source>
        <dbReference type="SAM" id="Phobius"/>
    </source>
</evidence>
<name>A0ABT8YTW2_9HYPH</name>
<evidence type="ECO:0000256" key="3">
    <source>
        <dbReference type="ARBA" id="ARBA00023136"/>
    </source>
</evidence>
<evidence type="ECO:0000259" key="5">
    <source>
        <dbReference type="PROSITE" id="PS50850"/>
    </source>
</evidence>
<feature type="transmembrane region" description="Helical" evidence="4">
    <location>
        <begin position="236"/>
        <end position="253"/>
    </location>
</feature>
<dbReference type="InterPro" id="IPR011701">
    <property type="entry name" value="MFS"/>
</dbReference>
<feature type="transmembrane region" description="Helical" evidence="4">
    <location>
        <begin position="322"/>
        <end position="342"/>
    </location>
</feature>
<reference evidence="6" key="2">
    <citation type="submission" date="2023-07" db="EMBL/GenBank/DDBJ databases">
        <authorList>
            <person name="Shen H."/>
        </authorList>
    </citation>
    <scope>NUCLEOTIDE SEQUENCE</scope>
    <source>
        <strain evidence="6">TNR-22</strain>
    </source>
</reference>
<evidence type="ECO:0000313" key="6">
    <source>
        <dbReference type="EMBL" id="MDO6966788.1"/>
    </source>
</evidence>
<dbReference type="Gene3D" id="1.20.1250.20">
    <property type="entry name" value="MFS general substrate transporter like domains"/>
    <property type="match status" value="2"/>
</dbReference>
<feature type="transmembrane region" description="Helical" evidence="4">
    <location>
        <begin position="98"/>
        <end position="115"/>
    </location>
</feature>
<reference evidence="6" key="1">
    <citation type="journal article" date="2015" name="Int. J. Syst. Evol. Microbiol.">
        <title>Rhizobium alvei sp. nov., isolated from a freshwater river.</title>
        <authorList>
            <person name="Sheu S.Y."/>
            <person name="Huang H.W."/>
            <person name="Young C.C."/>
            <person name="Chen W.M."/>
        </authorList>
    </citation>
    <scope>NUCLEOTIDE SEQUENCE</scope>
    <source>
        <strain evidence="6">TNR-22</strain>
    </source>
</reference>
<feature type="transmembrane region" description="Helical" evidence="4">
    <location>
        <begin position="7"/>
        <end position="29"/>
    </location>
</feature>
<feature type="domain" description="Major facilitator superfamily (MFS) profile" evidence="5">
    <location>
        <begin position="7"/>
        <end position="380"/>
    </location>
</feature>
<keyword evidence="1 4" id="KW-0812">Transmembrane</keyword>
<keyword evidence="7" id="KW-1185">Reference proteome</keyword>
<dbReference type="InterPro" id="IPR047200">
    <property type="entry name" value="MFS_YcaD-like"/>
</dbReference>
<feature type="transmembrane region" description="Helical" evidence="4">
    <location>
        <begin position="73"/>
        <end position="92"/>
    </location>
</feature>
<protein>
    <submittedName>
        <fullName evidence="6">MFS transporter</fullName>
    </submittedName>
</protein>
<organism evidence="6 7">
    <name type="scientific">Rhizobium alvei</name>
    <dbReference type="NCBI Taxonomy" id="1132659"/>
    <lineage>
        <taxon>Bacteria</taxon>
        <taxon>Pseudomonadati</taxon>
        <taxon>Pseudomonadota</taxon>
        <taxon>Alphaproteobacteria</taxon>
        <taxon>Hyphomicrobiales</taxon>
        <taxon>Rhizobiaceae</taxon>
        <taxon>Rhizobium/Agrobacterium group</taxon>
        <taxon>Rhizobium</taxon>
    </lineage>
</organism>
<dbReference type="Proteomes" id="UP001174932">
    <property type="component" value="Unassembled WGS sequence"/>
</dbReference>
<feature type="transmembrane region" description="Helical" evidence="4">
    <location>
        <begin position="265"/>
        <end position="283"/>
    </location>
</feature>
<evidence type="ECO:0000313" key="7">
    <source>
        <dbReference type="Proteomes" id="UP001174932"/>
    </source>
</evidence>
<dbReference type="Pfam" id="PF07690">
    <property type="entry name" value="MFS_1"/>
    <property type="match status" value="1"/>
</dbReference>
<keyword evidence="3 4" id="KW-0472">Membrane</keyword>
<feature type="transmembrane region" description="Helical" evidence="4">
    <location>
        <begin position="289"/>
        <end position="310"/>
    </location>
</feature>
<dbReference type="CDD" id="cd17477">
    <property type="entry name" value="MFS_YcaD_like"/>
    <property type="match status" value="1"/>
</dbReference>
<dbReference type="EMBL" id="JAUOZU010000021">
    <property type="protein sequence ID" value="MDO6966788.1"/>
    <property type="molecule type" value="Genomic_DNA"/>
</dbReference>
<comment type="caution">
    <text evidence="6">The sequence shown here is derived from an EMBL/GenBank/DDBJ whole genome shotgun (WGS) entry which is preliminary data.</text>
</comment>
<feature type="transmembrane region" description="Helical" evidence="4">
    <location>
        <begin position="202"/>
        <end position="224"/>
    </location>
</feature>